<feature type="region of interest" description="Disordered" evidence="1">
    <location>
        <begin position="238"/>
        <end position="258"/>
    </location>
</feature>
<feature type="region of interest" description="Disordered" evidence="1">
    <location>
        <begin position="1"/>
        <end position="23"/>
    </location>
</feature>
<gene>
    <name evidence="2" type="ORF">DVK44_14125</name>
</gene>
<dbReference type="OrthoDB" id="3261206at2"/>
<evidence type="ECO:0000313" key="3">
    <source>
        <dbReference type="Proteomes" id="UP000253868"/>
    </source>
</evidence>
<accession>A0A345HPN5</accession>
<feature type="region of interest" description="Disordered" evidence="1">
    <location>
        <begin position="583"/>
        <end position="605"/>
    </location>
</feature>
<proteinExistence type="predicted"/>
<dbReference type="RefSeq" id="WP_114659999.1">
    <property type="nucleotide sequence ID" value="NZ_CP031194.1"/>
</dbReference>
<keyword evidence="3" id="KW-1185">Reference proteome</keyword>
<evidence type="ECO:0000256" key="1">
    <source>
        <dbReference type="SAM" id="MobiDB-lite"/>
    </source>
</evidence>
<organism evidence="2 3">
    <name type="scientific">Streptomyces paludis</name>
    <dbReference type="NCBI Taxonomy" id="2282738"/>
    <lineage>
        <taxon>Bacteria</taxon>
        <taxon>Bacillati</taxon>
        <taxon>Actinomycetota</taxon>
        <taxon>Actinomycetes</taxon>
        <taxon>Kitasatosporales</taxon>
        <taxon>Streptomycetaceae</taxon>
        <taxon>Streptomyces</taxon>
    </lineage>
</organism>
<evidence type="ECO:0000313" key="2">
    <source>
        <dbReference type="EMBL" id="AXG78659.1"/>
    </source>
</evidence>
<reference evidence="3" key="1">
    <citation type="submission" date="2018-07" db="EMBL/GenBank/DDBJ databases">
        <authorList>
            <person name="Zhao J."/>
        </authorList>
    </citation>
    <scope>NUCLEOTIDE SEQUENCE [LARGE SCALE GENOMIC DNA]</scope>
    <source>
        <strain evidence="3">GSSD-12</strain>
    </source>
</reference>
<sequence>MDGLDEDEGAGMPGRSIAAVLPKNPPRGMRVLVTGRSNPALSADVDADHPLRDSNHVRVLAVSSEALIIRDAAMQELSRLLDDPLGSDLLGLLSAARGGLGLDDLAELTGASPYKVEKLVRGVTGRSMAPQSAGPPTYVLAHEGLLQEALKALGKSEVTRYEQRLHDWADAHHVMDWPADTPSYLLTHYTWLLRHNSDTTRLTKYVLAPKRQLRLAAESGADLALAELRLLLESVSPEGTEGAEGYSGGQDRPGGTATPKALAVAAAVAVSREFLLSHARAVPRDLLRAFARIGDTGDVRRARALALLAPHPSARALRLSDISRNLANKEEALALAREAAVWASEGRWHIPPLPPEDEEADVDTALAESAGALLRAGAHNEGLDLLRSVEARSAACFTAVAAAAADLLQIDGQEDAAAAVLDGLKEQAEFLASDMVGHGAVAIEVWGALVKVVTPKEATKIFDRMEEECREVWACSPELTVVDTLALAATALAGRRRTHARDFADLTVERLLAAFRAPESLSAEDHAHMALGLATSLARVVQALIDTGDRRSEAAELLEAVPEDLRTRFSGYDVRDAARAVLGERRSADPGDASLGPGPDPGPDPVLDVERLIIEARHLSEHGNAPEARQRLDEVLRLLALPGSGTEPAVRWLPALAGALAGSGKYAEAEQLAPWMPDDNGRARLHAASSMACAASVDRTKALEFARRADHTTRNSDTHPATRAVIAQALAHAGDATRAMELAEQMEPTGGLRRGQVRQQTRHALVAVSAGLAAYAPDAANRIVEDRLAKLAAHADLPGARARRLPELAELLLGVKDMEQPCYEPLRTAIRTTCGRDDVHPAEREYGTVAVHVLLGLAARGAPAPDVRAEVKWLEGKVRNSPPHVAPADQLAVLYALMGDVDAARRTAARPRSTALRAAAYSAVAGQLAGIRDYLSTSCDSSSTEPAIHRLRALALALVPAAPRDAEAARGFVWQALAEDGWHHALPLLAQLAPEAVTRVGDITRVHLGSHSPQ</sequence>
<name>A0A345HPN5_9ACTN</name>
<protein>
    <submittedName>
        <fullName evidence="2">Uncharacterized protein</fullName>
    </submittedName>
</protein>
<dbReference type="KEGG" id="spad:DVK44_14125"/>
<dbReference type="AlphaFoldDB" id="A0A345HPN5"/>
<dbReference type="Proteomes" id="UP000253868">
    <property type="component" value="Chromosome"/>
</dbReference>
<dbReference type="EMBL" id="CP031194">
    <property type="protein sequence ID" value="AXG78659.1"/>
    <property type="molecule type" value="Genomic_DNA"/>
</dbReference>